<sequence>MLDDLRGALRRLWKNPGASAAAVLALGIGIGFNTAIYSVADALLLRPLPLPEIDRVVMPAGQNEGDPRSFRSISPADYREWRASAQSFQSLAVSHGWSANLTGAGDPVPLEGSQVTASLFDVLQVQPLLGRGFLAEEEEPGKDRSVVLSYNLWQRQFGSDPAILSRSIELSGRKFTVIGVMPKGITFPQPSEFWVPLPMKSEDWNEAGSFYLKPVARLKPGVTLEAARAELQGIAQRMSAQFPSSHRKLGARVESLRERISGDLTASYTRVTVAAALFLLLIACLNVASLQFAHVVSRTREMAIRGALGAPRLRLLRQILTESVLVALAGAVFGLLVAVWSLDLMKSSMPPEVERWLPGWQKLGLNGLVLACTTVTAMAAGLLSGLGPALWLSRTPILGNLHDSGRGSTGSAARQRLRNLLVGGEIALATVLLSGAVLMVKGFHAIGQLHLSVDPAQILTLRVNLPQQRYPDHASVARFQRDLLDRLRGAAGVTSVAVTSNLPYSDFMNRSYVTFEGRADDGRPKAIAQIQNVSGGFFGTLGIPVLDGRAFAGSETDDSQKVAIVTSAFVRQYFPDQNPIGRRFHLGDGKWWTIQGIAGDVAHDFTERTPQPVVYLPYTQSGWGAFDLAIRTTGEPMALLPAVRAAVRAIDPAQPLALIRPFRKLINDAILGIGHMAAMLTVLAAVALFLSVLGIYSLMAWSVRERTREIGVRVALGAQRGQILRMVLKKGAWIAGLSLPLGLAGAVAVARLLSQLLFGVSASDILAFIGMPLVLALALTAACLVPARRATRTDPLAALRHE</sequence>
<feature type="transmembrane region" description="Helical" evidence="7">
    <location>
        <begin position="420"/>
        <end position="440"/>
    </location>
</feature>
<dbReference type="KEGG" id="pfer:IRI77_28435"/>
<evidence type="ECO:0000259" key="8">
    <source>
        <dbReference type="Pfam" id="PF02687"/>
    </source>
</evidence>
<feature type="domain" description="ABC3 transporter permease C-terminal" evidence="8">
    <location>
        <begin position="274"/>
        <end position="380"/>
    </location>
</feature>
<feature type="transmembrane region" description="Helical" evidence="7">
    <location>
        <begin position="669"/>
        <end position="698"/>
    </location>
</feature>
<dbReference type="Pfam" id="PF02687">
    <property type="entry name" value="FtsX"/>
    <property type="match status" value="2"/>
</dbReference>
<reference evidence="10 11" key="1">
    <citation type="submission" date="2020-10" db="EMBL/GenBank/DDBJ databases">
        <title>Complete genome sequence of Paludibaculum fermentans P105T, a facultatively anaerobic acidobacterium capable of dissimilatory Fe(III) reduction.</title>
        <authorList>
            <person name="Dedysh S.N."/>
            <person name="Beletsky A.V."/>
            <person name="Kulichevskaya I.S."/>
            <person name="Mardanov A.V."/>
            <person name="Ravin N.V."/>
        </authorList>
    </citation>
    <scope>NUCLEOTIDE SEQUENCE [LARGE SCALE GENOMIC DNA]</scope>
    <source>
        <strain evidence="10 11">P105</strain>
    </source>
</reference>
<feature type="transmembrane region" description="Helical" evidence="7">
    <location>
        <begin position="732"/>
        <end position="753"/>
    </location>
</feature>
<keyword evidence="5 7" id="KW-0472">Membrane</keyword>
<evidence type="ECO:0000256" key="2">
    <source>
        <dbReference type="ARBA" id="ARBA00022475"/>
    </source>
</evidence>
<dbReference type="NCBIfam" id="TIGR03434">
    <property type="entry name" value="ADOP"/>
    <property type="match status" value="1"/>
</dbReference>
<dbReference type="EMBL" id="CP063849">
    <property type="protein sequence ID" value="QOY86684.1"/>
    <property type="molecule type" value="Genomic_DNA"/>
</dbReference>
<evidence type="ECO:0000256" key="3">
    <source>
        <dbReference type="ARBA" id="ARBA00022692"/>
    </source>
</evidence>
<dbReference type="GO" id="GO:0022857">
    <property type="term" value="F:transmembrane transporter activity"/>
    <property type="evidence" value="ECO:0007669"/>
    <property type="project" value="TreeGrafter"/>
</dbReference>
<feature type="transmembrane region" description="Helical" evidence="7">
    <location>
        <begin position="20"/>
        <end position="40"/>
    </location>
</feature>
<protein>
    <submittedName>
        <fullName evidence="10">ABC transporter permease</fullName>
    </submittedName>
</protein>
<keyword evidence="3 7" id="KW-0812">Transmembrane</keyword>
<comment type="similarity">
    <text evidence="6">Belongs to the ABC-4 integral membrane protein family.</text>
</comment>
<dbReference type="PANTHER" id="PTHR30572">
    <property type="entry name" value="MEMBRANE COMPONENT OF TRANSPORTER-RELATED"/>
    <property type="match status" value="1"/>
</dbReference>
<dbReference type="AlphaFoldDB" id="A0A7S7NP47"/>
<keyword evidence="11" id="KW-1185">Reference proteome</keyword>
<evidence type="ECO:0000256" key="1">
    <source>
        <dbReference type="ARBA" id="ARBA00004651"/>
    </source>
</evidence>
<evidence type="ECO:0000256" key="5">
    <source>
        <dbReference type="ARBA" id="ARBA00023136"/>
    </source>
</evidence>
<name>A0A7S7NP47_PALFE</name>
<keyword evidence="4 7" id="KW-1133">Transmembrane helix</keyword>
<dbReference type="InterPro" id="IPR017800">
    <property type="entry name" value="ADOP"/>
</dbReference>
<feature type="transmembrane region" description="Helical" evidence="7">
    <location>
        <begin position="319"/>
        <end position="342"/>
    </location>
</feature>
<dbReference type="InterPro" id="IPR025857">
    <property type="entry name" value="MacB_PCD"/>
</dbReference>
<dbReference type="RefSeq" id="WP_194448353.1">
    <property type="nucleotide sequence ID" value="NZ_CP063849.1"/>
</dbReference>
<evidence type="ECO:0000256" key="4">
    <source>
        <dbReference type="ARBA" id="ARBA00022989"/>
    </source>
</evidence>
<evidence type="ECO:0000259" key="9">
    <source>
        <dbReference type="Pfam" id="PF12704"/>
    </source>
</evidence>
<comment type="subcellular location">
    <subcellularLocation>
        <location evidence="1">Cell membrane</location>
        <topology evidence="1">Multi-pass membrane protein</topology>
    </subcellularLocation>
</comment>
<feature type="transmembrane region" description="Helical" evidence="7">
    <location>
        <begin position="273"/>
        <end position="296"/>
    </location>
</feature>
<dbReference type="InterPro" id="IPR050250">
    <property type="entry name" value="Macrolide_Exporter_MacB"/>
</dbReference>
<feature type="domain" description="MacB-like periplasmic core" evidence="9">
    <location>
        <begin position="19"/>
        <end position="232"/>
    </location>
</feature>
<evidence type="ECO:0000313" key="10">
    <source>
        <dbReference type="EMBL" id="QOY86684.1"/>
    </source>
</evidence>
<dbReference type="GO" id="GO:0005886">
    <property type="term" value="C:plasma membrane"/>
    <property type="evidence" value="ECO:0007669"/>
    <property type="project" value="UniProtKB-SubCell"/>
</dbReference>
<organism evidence="10 11">
    <name type="scientific">Paludibaculum fermentans</name>
    <dbReference type="NCBI Taxonomy" id="1473598"/>
    <lineage>
        <taxon>Bacteria</taxon>
        <taxon>Pseudomonadati</taxon>
        <taxon>Acidobacteriota</taxon>
        <taxon>Terriglobia</taxon>
        <taxon>Bryobacterales</taxon>
        <taxon>Bryobacteraceae</taxon>
        <taxon>Paludibaculum</taxon>
    </lineage>
</organism>
<dbReference type="PANTHER" id="PTHR30572:SF4">
    <property type="entry name" value="ABC TRANSPORTER PERMEASE YTRF"/>
    <property type="match status" value="1"/>
</dbReference>
<keyword evidence="2" id="KW-1003">Cell membrane</keyword>
<gene>
    <name evidence="10" type="ORF">IRI77_28435</name>
</gene>
<evidence type="ECO:0000256" key="6">
    <source>
        <dbReference type="ARBA" id="ARBA00038076"/>
    </source>
</evidence>
<feature type="domain" description="MacB-like periplasmic core" evidence="9">
    <location>
        <begin position="427"/>
        <end position="648"/>
    </location>
</feature>
<accession>A0A7S7NP47</accession>
<feature type="transmembrane region" description="Helical" evidence="7">
    <location>
        <begin position="368"/>
        <end position="392"/>
    </location>
</feature>
<evidence type="ECO:0000313" key="11">
    <source>
        <dbReference type="Proteomes" id="UP000593892"/>
    </source>
</evidence>
<feature type="transmembrane region" description="Helical" evidence="7">
    <location>
        <begin position="765"/>
        <end position="785"/>
    </location>
</feature>
<dbReference type="Proteomes" id="UP000593892">
    <property type="component" value="Chromosome"/>
</dbReference>
<proteinExistence type="inferred from homology"/>
<dbReference type="Pfam" id="PF12704">
    <property type="entry name" value="MacB_PCD"/>
    <property type="match status" value="2"/>
</dbReference>
<feature type="domain" description="ABC3 transporter permease C-terminal" evidence="8">
    <location>
        <begin position="682"/>
        <end position="795"/>
    </location>
</feature>
<dbReference type="InterPro" id="IPR003838">
    <property type="entry name" value="ABC3_permease_C"/>
</dbReference>
<evidence type="ECO:0000256" key="7">
    <source>
        <dbReference type="SAM" id="Phobius"/>
    </source>
</evidence>